<proteinExistence type="predicted"/>
<dbReference type="PANTHER" id="PTHR31151">
    <property type="entry name" value="PROLINE-TRNA LIGASE (DUF1680)"/>
    <property type="match status" value="1"/>
</dbReference>
<name>A0A6A4LML5_9ERIC</name>
<dbReference type="OrthoDB" id="1884734at2759"/>
<sequence>MEDPYWRYGASADRVYKYVHPFPFCFDYCIPLSREAAIVVLSRYRQPSPSTRRLSTLPGRRLSGGIRVLPARLDSASKKKMASIAAVIRRFQRHLWGRGRGVGGIGASYYLEKADSVHVAAHTSVLHSMHFASIDSFALLFCSNQYTSQDKTIVEKSSAYDRAQMAGRSTLHLCIAIWKTRNGKVFSDTPFLPTAVLALAVDNALRGENLQALPADIFFSAATVCKLLTRLPSLSVLTVVYKRLTRCGIELFSKLGDSIDFEEEGKVPGIYITQFISTSQSGQILLNQKVEPPVAWNSLFQVFLTILSEELLRLGEGFRNNIGSRVERGTFDLWLSEAWHSKRPSLVDAIRFADASLSCVDIDLLILSTMLTECKACANIPNPEVRNSFQELFARLVVLLHDPLAREQQAAQILTVSVLSFDQ</sequence>
<gene>
    <name evidence="1" type="ORF">C3L33_10582</name>
</gene>
<dbReference type="AlphaFoldDB" id="A0A6A4LML5"/>
<reference evidence="1 2" key="1">
    <citation type="journal article" date="2019" name="Genome Biol. Evol.">
        <title>The Rhododendron genome and chromosomal organization provide insight into shared whole-genome duplications across the heath family (Ericaceae).</title>
        <authorList>
            <person name="Soza V.L."/>
            <person name="Lindsley D."/>
            <person name="Waalkes A."/>
            <person name="Ramage E."/>
            <person name="Patwardhan R.P."/>
            <person name="Burton J.N."/>
            <person name="Adey A."/>
            <person name="Kumar A."/>
            <person name="Qiu R."/>
            <person name="Shendure J."/>
            <person name="Hall B."/>
        </authorList>
    </citation>
    <scope>NUCLEOTIDE SEQUENCE [LARGE SCALE GENOMIC DNA]</scope>
    <source>
        <strain evidence="1">RSF 1966-606</strain>
    </source>
</reference>
<accession>A0A6A4LML5</accession>
<organism evidence="1 2">
    <name type="scientific">Rhododendron williamsianum</name>
    <dbReference type="NCBI Taxonomy" id="262921"/>
    <lineage>
        <taxon>Eukaryota</taxon>
        <taxon>Viridiplantae</taxon>
        <taxon>Streptophyta</taxon>
        <taxon>Embryophyta</taxon>
        <taxon>Tracheophyta</taxon>
        <taxon>Spermatophyta</taxon>
        <taxon>Magnoliopsida</taxon>
        <taxon>eudicotyledons</taxon>
        <taxon>Gunneridae</taxon>
        <taxon>Pentapetalae</taxon>
        <taxon>asterids</taxon>
        <taxon>Ericales</taxon>
        <taxon>Ericaceae</taxon>
        <taxon>Ericoideae</taxon>
        <taxon>Rhodoreae</taxon>
        <taxon>Rhododendron</taxon>
    </lineage>
</organism>
<evidence type="ECO:0000313" key="2">
    <source>
        <dbReference type="Proteomes" id="UP000428333"/>
    </source>
</evidence>
<dbReference type="EMBL" id="QEFC01001489">
    <property type="protein sequence ID" value="KAE9457514.1"/>
    <property type="molecule type" value="Genomic_DNA"/>
</dbReference>
<protein>
    <submittedName>
        <fullName evidence="1">Uncharacterized protein</fullName>
    </submittedName>
</protein>
<keyword evidence="2" id="KW-1185">Reference proteome</keyword>
<evidence type="ECO:0000313" key="1">
    <source>
        <dbReference type="EMBL" id="KAE9457514.1"/>
    </source>
</evidence>
<feature type="non-terminal residue" evidence="1">
    <location>
        <position position="1"/>
    </location>
</feature>
<comment type="caution">
    <text evidence="1">The sequence shown here is derived from an EMBL/GenBank/DDBJ whole genome shotgun (WGS) entry which is preliminary data.</text>
</comment>
<dbReference type="Proteomes" id="UP000428333">
    <property type="component" value="Linkage Group LG06"/>
</dbReference>
<dbReference type="PANTHER" id="PTHR31151:SF0">
    <property type="entry name" value="PROLINE-TRNA LIGASE (DUF1680)"/>
    <property type="match status" value="1"/>
</dbReference>